<reference evidence="2 3" key="1">
    <citation type="submission" date="2018-10" db="EMBL/GenBank/DDBJ databases">
        <title>Genomic Encyclopedia of Type Strains, Phase IV (KMG-IV): sequencing the most valuable type-strain genomes for metagenomic binning, comparative biology and taxonomic classification.</title>
        <authorList>
            <person name="Goeker M."/>
        </authorList>
    </citation>
    <scope>NUCLEOTIDE SEQUENCE [LARGE SCALE GENOMIC DNA]</scope>
    <source>
        <strain evidence="2 3">DSM 25080</strain>
    </source>
</reference>
<dbReference type="Gene3D" id="3.40.630.30">
    <property type="match status" value="1"/>
</dbReference>
<evidence type="ECO:0000313" key="2">
    <source>
        <dbReference type="EMBL" id="RMA78824.1"/>
    </source>
</evidence>
<dbReference type="GO" id="GO:0016747">
    <property type="term" value="F:acyltransferase activity, transferring groups other than amino-acyl groups"/>
    <property type="evidence" value="ECO:0007669"/>
    <property type="project" value="InterPro"/>
</dbReference>
<organism evidence="2 3">
    <name type="scientific">Umboniibacter marinipuniceus</name>
    <dbReference type="NCBI Taxonomy" id="569599"/>
    <lineage>
        <taxon>Bacteria</taxon>
        <taxon>Pseudomonadati</taxon>
        <taxon>Pseudomonadota</taxon>
        <taxon>Gammaproteobacteria</taxon>
        <taxon>Cellvibrionales</taxon>
        <taxon>Cellvibrionaceae</taxon>
        <taxon>Umboniibacter</taxon>
    </lineage>
</organism>
<dbReference type="InterPro" id="IPR016181">
    <property type="entry name" value="Acyl_CoA_acyltransferase"/>
</dbReference>
<comment type="caution">
    <text evidence="2">The sequence shown here is derived from an EMBL/GenBank/DDBJ whole genome shotgun (WGS) entry which is preliminary data.</text>
</comment>
<dbReference type="InterPro" id="IPR000182">
    <property type="entry name" value="GNAT_dom"/>
</dbReference>
<dbReference type="SUPFAM" id="SSF55729">
    <property type="entry name" value="Acyl-CoA N-acyltransferases (Nat)"/>
    <property type="match status" value="1"/>
</dbReference>
<dbReference type="Pfam" id="PF13302">
    <property type="entry name" value="Acetyltransf_3"/>
    <property type="match status" value="1"/>
</dbReference>
<name>A0A3M0A302_9GAMM</name>
<dbReference type="Proteomes" id="UP000267187">
    <property type="component" value="Unassembled WGS sequence"/>
</dbReference>
<gene>
    <name evidence="2" type="ORF">DFR27_2163</name>
</gene>
<keyword evidence="2" id="KW-0808">Transferase</keyword>
<proteinExistence type="predicted"/>
<dbReference type="PANTHER" id="PTHR43792">
    <property type="entry name" value="GNAT FAMILY, PUTATIVE (AFU_ORTHOLOGUE AFUA_3G00765)-RELATED-RELATED"/>
    <property type="match status" value="1"/>
</dbReference>
<evidence type="ECO:0000313" key="3">
    <source>
        <dbReference type="Proteomes" id="UP000267187"/>
    </source>
</evidence>
<dbReference type="AlphaFoldDB" id="A0A3M0A302"/>
<protein>
    <submittedName>
        <fullName evidence="2">RimJ/RimL family protein N-acetyltransferase</fullName>
    </submittedName>
</protein>
<dbReference type="PANTHER" id="PTHR43792:SF1">
    <property type="entry name" value="N-ACETYLTRANSFERASE DOMAIN-CONTAINING PROTEIN"/>
    <property type="match status" value="1"/>
</dbReference>
<dbReference type="PROSITE" id="PS51186">
    <property type="entry name" value="GNAT"/>
    <property type="match status" value="1"/>
</dbReference>
<feature type="domain" description="N-acetyltransferase" evidence="1">
    <location>
        <begin position="8"/>
        <end position="181"/>
    </location>
</feature>
<sequence length="182" mass="21066">MILASKRLSYRLFTEEDREELWALDQDPEVMRFITKGEPSSMERIETLFIPRMMAYNLPIKGWGIWRVSVSEDDRYLGWVLVRPENFFDDQRDDTSLELGWRFFQSSWGQGYATEAAAYLADQLLALNPELKQFMAIADKENEASIGVMKKLGMSFSNETSFLSPVTGCSEPVVRYVKLIPR</sequence>
<keyword evidence="3" id="KW-1185">Reference proteome</keyword>
<dbReference type="InterPro" id="IPR051531">
    <property type="entry name" value="N-acetyltransferase"/>
</dbReference>
<dbReference type="EMBL" id="REFJ01000005">
    <property type="protein sequence ID" value="RMA78824.1"/>
    <property type="molecule type" value="Genomic_DNA"/>
</dbReference>
<evidence type="ECO:0000259" key="1">
    <source>
        <dbReference type="PROSITE" id="PS51186"/>
    </source>
</evidence>
<accession>A0A3M0A302</accession>